<proteinExistence type="predicted"/>
<accession>A0A644W1V1</accession>
<name>A0A644W1V1_9ZZZZ</name>
<evidence type="ECO:0008006" key="3">
    <source>
        <dbReference type="Google" id="ProtNLM"/>
    </source>
</evidence>
<keyword evidence="1" id="KW-0812">Transmembrane</keyword>
<dbReference type="AlphaFoldDB" id="A0A644W1V1"/>
<sequence length="224" mass="26021">MERKSIKTHNFFKVNCAASIKPVYCNKRINIAIKKIFLVSSALLLIAFQGFSQSKYEKEFRIKAKDVPSSALSFVDSMTFDSKVKWYKEIGLNDVTIEAKVKFKNERYSIEFSENGIFQDVEIEVKPDQIPSDAFSKISGILSQRHKKYKIEKVQMQYTGDRNLVLKFLRENRNNPEGITINFEVVISTKLDGNYIMLEYLFSETGEYVESNQIISKRKDTIDY</sequence>
<evidence type="ECO:0000313" key="2">
    <source>
        <dbReference type="EMBL" id="MPL97699.1"/>
    </source>
</evidence>
<dbReference type="EMBL" id="VSSQ01000570">
    <property type="protein sequence ID" value="MPL97699.1"/>
    <property type="molecule type" value="Genomic_DNA"/>
</dbReference>
<feature type="transmembrane region" description="Helical" evidence="1">
    <location>
        <begin position="36"/>
        <end position="52"/>
    </location>
</feature>
<dbReference type="SUPFAM" id="SSF160574">
    <property type="entry name" value="BT0923-like"/>
    <property type="match status" value="1"/>
</dbReference>
<organism evidence="2">
    <name type="scientific">bioreactor metagenome</name>
    <dbReference type="NCBI Taxonomy" id="1076179"/>
    <lineage>
        <taxon>unclassified sequences</taxon>
        <taxon>metagenomes</taxon>
        <taxon>ecological metagenomes</taxon>
    </lineage>
</organism>
<reference evidence="2" key="1">
    <citation type="submission" date="2019-08" db="EMBL/GenBank/DDBJ databases">
        <authorList>
            <person name="Kucharzyk K."/>
            <person name="Murdoch R.W."/>
            <person name="Higgins S."/>
            <person name="Loffler F."/>
        </authorList>
    </citation>
    <scope>NUCLEOTIDE SEQUENCE</scope>
</reference>
<gene>
    <name evidence="2" type="ORF">SDC9_43892</name>
</gene>
<keyword evidence="1" id="KW-0472">Membrane</keyword>
<keyword evidence="1" id="KW-1133">Transmembrane helix</keyword>
<comment type="caution">
    <text evidence="2">The sequence shown here is derived from an EMBL/GenBank/DDBJ whole genome shotgun (WGS) entry which is preliminary data.</text>
</comment>
<protein>
    <recommendedName>
        <fullName evidence="3">PepSY domain-containing protein</fullName>
    </recommendedName>
</protein>
<evidence type="ECO:0000256" key="1">
    <source>
        <dbReference type="SAM" id="Phobius"/>
    </source>
</evidence>